<reference evidence="1" key="1">
    <citation type="journal article" date="2022" name="bioRxiv">
        <title>Sequencing and chromosome-scale assembly of the giantPleurodeles waltlgenome.</title>
        <authorList>
            <person name="Brown T."/>
            <person name="Elewa A."/>
            <person name="Iarovenko S."/>
            <person name="Subramanian E."/>
            <person name="Araus A.J."/>
            <person name="Petzold A."/>
            <person name="Susuki M."/>
            <person name="Suzuki K.-i.T."/>
            <person name="Hayashi T."/>
            <person name="Toyoda A."/>
            <person name="Oliveira C."/>
            <person name="Osipova E."/>
            <person name="Leigh N.D."/>
            <person name="Simon A."/>
            <person name="Yun M.H."/>
        </authorList>
    </citation>
    <scope>NUCLEOTIDE SEQUENCE</scope>
    <source>
        <strain evidence="1">20211129_DDA</strain>
        <tissue evidence="1">Liver</tissue>
    </source>
</reference>
<accession>A0AAV7LX88</accession>
<protein>
    <submittedName>
        <fullName evidence="1">Uncharacterized protein</fullName>
    </submittedName>
</protein>
<comment type="caution">
    <text evidence="1">The sequence shown here is derived from an EMBL/GenBank/DDBJ whole genome shotgun (WGS) entry which is preliminary data.</text>
</comment>
<evidence type="ECO:0000313" key="2">
    <source>
        <dbReference type="Proteomes" id="UP001066276"/>
    </source>
</evidence>
<evidence type="ECO:0000313" key="1">
    <source>
        <dbReference type="EMBL" id="KAJ1096150.1"/>
    </source>
</evidence>
<keyword evidence="2" id="KW-1185">Reference proteome</keyword>
<proteinExistence type="predicted"/>
<dbReference type="Proteomes" id="UP001066276">
    <property type="component" value="Chromosome 10"/>
</dbReference>
<dbReference type="AlphaFoldDB" id="A0AAV7LX88"/>
<gene>
    <name evidence="1" type="ORF">NDU88_001294</name>
</gene>
<organism evidence="1 2">
    <name type="scientific">Pleurodeles waltl</name>
    <name type="common">Iberian ribbed newt</name>
    <dbReference type="NCBI Taxonomy" id="8319"/>
    <lineage>
        <taxon>Eukaryota</taxon>
        <taxon>Metazoa</taxon>
        <taxon>Chordata</taxon>
        <taxon>Craniata</taxon>
        <taxon>Vertebrata</taxon>
        <taxon>Euteleostomi</taxon>
        <taxon>Amphibia</taxon>
        <taxon>Batrachia</taxon>
        <taxon>Caudata</taxon>
        <taxon>Salamandroidea</taxon>
        <taxon>Salamandridae</taxon>
        <taxon>Pleurodelinae</taxon>
        <taxon>Pleurodeles</taxon>
    </lineage>
</organism>
<name>A0AAV7LX88_PLEWA</name>
<sequence length="67" mass="7514">MLHRDIGQVSVEVSLLRADHQKLSDRVQEAETVLTELSPVQQELTATVLQLMESVKWLERGAEDAEG</sequence>
<dbReference type="EMBL" id="JANPWB010000014">
    <property type="protein sequence ID" value="KAJ1096150.1"/>
    <property type="molecule type" value="Genomic_DNA"/>
</dbReference>